<evidence type="ECO:0000313" key="2">
    <source>
        <dbReference type="EMBL" id="TFK99882.1"/>
    </source>
</evidence>
<sequence length="270" mass="28777">MSTPKTLSTGTLSLKFMQNAQRAKQQQQVELERAAVKDEAEWEVPLAVRQAWGLSERNSASSAGDAQAAICDSSYMTFAYGTSSVSDGEPGPSRPRGRRTFNKKGEEVSSSQQPEEESSKPPVDSNTFPPKGKMYARPSSISLSSSNKAPAIGKSSKKGEKSVFSSSRDAIFGFDPTSVPSSITNSKITTPTRSSGPGDSVKPEMAPKNPPAFLKPAGVDAPSGSTIPHTSPDDSGARKEKKVKRARKDADLDGSKSETPKKKKKKQQPA</sequence>
<organism evidence="2 3">
    <name type="scientific">Pterulicium gracile</name>
    <dbReference type="NCBI Taxonomy" id="1884261"/>
    <lineage>
        <taxon>Eukaryota</taxon>
        <taxon>Fungi</taxon>
        <taxon>Dikarya</taxon>
        <taxon>Basidiomycota</taxon>
        <taxon>Agaricomycotina</taxon>
        <taxon>Agaricomycetes</taxon>
        <taxon>Agaricomycetidae</taxon>
        <taxon>Agaricales</taxon>
        <taxon>Pleurotineae</taxon>
        <taxon>Pterulaceae</taxon>
        <taxon>Pterulicium</taxon>
    </lineage>
</organism>
<evidence type="ECO:0000313" key="3">
    <source>
        <dbReference type="Proteomes" id="UP000305067"/>
    </source>
</evidence>
<evidence type="ECO:0000256" key="1">
    <source>
        <dbReference type="SAM" id="MobiDB-lite"/>
    </source>
</evidence>
<feature type="compositionally biased region" description="Basic residues" evidence="1">
    <location>
        <begin position="261"/>
        <end position="270"/>
    </location>
</feature>
<feature type="region of interest" description="Disordered" evidence="1">
    <location>
        <begin position="81"/>
        <end position="270"/>
    </location>
</feature>
<dbReference type="AlphaFoldDB" id="A0A5C3QCX6"/>
<protein>
    <submittedName>
        <fullName evidence="2">Uncharacterized protein</fullName>
    </submittedName>
</protein>
<dbReference type="Proteomes" id="UP000305067">
    <property type="component" value="Unassembled WGS sequence"/>
</dbReference>
<name>A0A5C3QCX6_9AGAR</name>
<dbReference type="EMBL" id="ML178831">
    <property type="protein sequence ID" value="TFK99882.1"/>
    <property type="molecule type" value="Genomic_DNA"/>
</dbReference>
<feature type="compositionally biased region" description="Polar residues" evidence="1">
    <location>
        <begin position="139"/>
        <end position="148"/>
    </location>
</feature>
<reference evidence="2 3" key="1">
    <citation type="journal article" date="2019" name="Nat. Ecol. Evol.">
        <title>Megaphylogeny resolves global patterns of mushroom evolution.</title>
        <authorList>
            <person name="Varga T."/>
            <person name="Krizsan K."/>
            <person name="Foldi C."/>
            <person name="Dima B."/>
            <person name="Sanchez-Garcia M."/>
            <person name="Sanchez-Ramirez S."/>
            <person name="Szollosi G.J."/>
            <person name="Szarkandi J.G."/>
            <person name="Papp V."/>
            <person name="Albert L."/>
            <person name="Andreopoulos W."/>
            <person name="Angelini C."/>
            <person name="Antonin V."/>
            <person name="Barry K.W."/>
            <person name="Bougher N.L."/>
            <person name="Buchanan P."/>
            <person name="Buyck B."/>
            <person name="Bense V."/>
            <person name="Catcheside P."/>
            <person name="Chovatia M."/>
            <person name="Cooper J."/>
            <person name="Damon W."/>
            <person name="Desjardin D."/>
            <person name="Finy P."/>
            <person name="Geml J."/>
            <person name="Haridas S."/>
            <person name="Hughes K."/>
            <person name="Justo A."/>
            <person name="Karasinski D."/>
            <person name="Kautmanova I."/>
            <person name="Kiss B."/>
            <person name="Kocsube S."/>
            <person name="Kotiranta H."/>
            <person name="LaButti K.M."/>
            <person name="Lechner B.E."/>
            <person name="Liimatainen K."/>
            <person name="Lipzen A."/>
            <person name="Lukacs Z."/>
            <person name="Mihaltcheva S."/>
            <person name="Morgado L.N."/>
            <person name="Niskanen T."/>
            <person name="Noordeloos M.E."/>
            <person name="Ohm R.A."/>
            <person name="Ortiz-Santana B."/>
            <person name="Ovrebo C."/>
            <person name="Racz N."/>
            <person name="Riley R."/>
            <person name="Savchenko A."/>
            <person name="Shiryaev A."/>
            <person name="Soop K."/>
            <person name="Spirin V."/>
            <person name="Szebenyi C."/>
            <person name="Tomsovsky M."/>
            <person name="Tulloss R.E."/>
            <person name="Uehling J."/>
            <person name="Grigoriev I.V."/>
            <person name="Vagvolgyi C."/>
            <person name="Papp T."/>
            <person name="Martin F.M."/>
            <person name="Miettinen O."/>
            <person name="Hibbett D.S."/>
            <person name="Nagy L.G."/>
        </authorList>
    </citation>
    <scope>NUCLEOTIDE SEQUENCE [LARGE SCALE GENOMIC DNA]</scope>
    <source>
        <strain evidence="2 3">CBS 309.79</strain>
    </source>
</reference>
<accession>A0A5C3QCX6</accession>
<feature type="compositionally biased region" description="Polar residues" evidence="1">
    <location>
        <begin position="178"/>
        <end position="197"/>
    </location>
</feature>
<keyword evidence="3" id="KW-1185">Reference proteome</keyword>
<proteinExistence type="predicted"/>
<feature type="compositionally biased region" description="Basic and acidic residues" evidence="1">
    <location>
        <begin position="248"/>
        <end position="260"/>
    </location>
</feature>
<dbReference type="OrthoDB" id="3251271at2759"/>
<gene>
    <name evidence="2" type="ORF">BDV98DRAFT_570356</name>
</gene>